<comment type="caution">
    <text evidence="1">The sequence shown here is derived from an EMBL/GenBank/DDBJ whole genome shotgun (WGS) entry which is preliminary data.</text>
</comment>
<evidence type="ECO:0000313" key="2">
    <source>
        <dbReference type="Proteomes" id="UP001632037"/>
    </source>
</evidence>
<gene>
    <name evidence="1" type="ORF">V7S43_004937</name>
</gene>
<reference evidence="1 2" key="1">
    <citation type="submission" date="2024-09" db="EMBL/GenBank/DDBJ databases">
        <title>Genome sequencing and assembly of Phytophthora oleae, isolate VK10A, causative agent of rot of olive drupes.</title>
        <authorList>
            <person name="Conti Taguali S."/>
            <person name="Riolo M."/>
            <person name="La Spada F."/>
            <person name="Cacciola S.O."/>
            <person name="Dionisio G."/>
        </authorList>
    </citation>
    <scope>NUCLEOTIDE SEQUENCE [LARGE SCALE GENOMIC DNA]</scope>
    <source>
        <strain evidence="1 2">VK10A</strain>
    </source>
</reference>
<name>A0ABD3FUY8_9STRA</name>
<evidence type="ECO:0000313" key="1">
    <source>
        <dbReference type="EMBL" id="KAL3669550.1"/>
    </source>
</evidence>
<dbReference type="EMBL" id="JBIMZQ010000008">
    <property type="protein sequence ID" value="KAL3669550.1"/>
    <property type="molecule type" value="Genomic_DNA"/>
</dbReference>
<keyword evidence="2" id="KW-1185">Reference proteome</keyword>
<organism evidence="1 2">
    <name type="scientific">Phytophthora oleae</name>
    <dbReference type="NCBI Taxonomy" id="2107226"/>
    <lineage>
        <taxon>Eukaryota</taxon>
        <taxon>Sar</taxon>
        <taxon>Stramenopiles</taxon>
        <taxon>Oomycota</taxon>
        <taxon>Peronosporomycetes</taxon>
        <taxon>Peronosporales</taxon>
        <taxon>Peronosporaceae</taxon>
        <taxon>Phytophthora</taxon>
    </lineage>
</organism>
<evidence type="ECO:0008006" key="3">
    <source>
        <dbReference type="Google" id="ProtNLM"/>
    </source>
</evidence>
<accession>A0ABD3FUY8</accession>
<proteinExistence type="predicted"/>
<dbReference type="Proteomes" id="UP001632037">
    <property type="component" value="Unassembled WGS sequence"/>
</dbReference>
<protein>
    <recommendedName>
        <fullName evidence="3">Sfi1 spindle body domain-containing protein</fullName>
    </recommendedName>
</protein>
<dbReference type="AlphaFoldDB" id="A0ABD3FUY8"/>
<sequence>MFASQESFRAQTHFEAWKRFVAAKKQKAERLQKAMKFKNNLRKLDVWQKLRAFVITRRQEQATIELAVGFHQRFSTRKIFAVWEGRVGNWKRRRRLTNQAQLQRQSSLLRQGFQLLIRCKQSKRRLAQLQSSLSFQLVEKRKRRAISRLRALCTESDRKRGLIKRACHHWQLCHQEKYWGRILHWFKAAQFRKQQRLQADFFARTHLLQRYIRALKAHIRHTKQLKVKVDAFRCRYFRSVADDCFYQWKSFTVFKLKLRGLRQQRLQSQRRQRLHQWHRITKERVRRREGIQGLVVRRHYRELVVWFNHWESVCTDQWLDKELIAHHRRHAQKQRRLRFAVNSLKSQLPARYERLKCNTFFLQYHRAFLRKVLQHWKLATVDQ</sequence>